<dbReference type="EMBL" id="HACG01031308">
    <property type="protein sequence ID" value="CEK78173.1"/>
    <property type="molecule type" value="Transcribed_RNA"/>
</dbReference>
<proteinExistence type="predicted"/>
<protein>
    <submittedName>
        <fullName evidence="2">Uncharacterized protein</fullName>
    </submittedName>
</protein>
<accession>A0A0B7ADY0</accession>
<sequence length="83" mass="9570">MNSADIIKTTRAAGCIDEFKNIYKSVFLSSVKEMEVKIRTAGHKRFVRGKRYLNDRHKIGEISRYMLVKDIEIRAHTDLSGVL</sequence>
<dbReference type="AlphaFoldDB" id="A0A0B7ADY0"/>
<gene>
    <name evidence="2" type="primary">ORF108694</name>
    <name evidence="1" type="synonym">ORF108690</name>
</gene>
<organism evidence="2">
    <name type="scientific">Arion vulgaris</name>
    <dbReference type="NCBI Taxonomy" id="1028688"/>
    <lineage>
        <taxon>Eukaryota</taxon>
        <taxon>Metazoa</taxon>
        <taxon>Spiralia</taxon>
        <taxon>Lophotrochozoa</taxon>
        <taxon>Mollusca</taxon>
        <taxon>Gastropoda</taxon>
        <taxon>Heterobranchia</taxon>
        <taxon>Euthyneura</taxon>
        <taxon>Panpulmonata</taxon>
        <taxon>Eupulmonata</taxon>
        <taxon>Stylommatophora</taxon>
        <taxon>Helicina</taxon>
        <taxon>Arionoidea</taxon>
        <taxon>Arionidae</taxon>
        <taxon>Arion</taxon>
    </lineage>
</organism>
<name>A0A0B7ADY0_9EUPU</name>
<dbReference type="EMBL" id="HACG01031310">
    <property type="protein sequence ID" value="CEK78175.1"/>
    <property type="molecule type" value="Transcribed_RNA"/>
</dbReference>
<evidence type="ECO:0000313" key="2">
    <source>
        <dbReference type="EMBL" id="CEK78175.1"/>
    </source>
</evidence>
<evidence type="ECO:0000313" key="1">
    <source>
        <dbReference type="EMBL" id="CEK78173.1"/>
    </source>
</evidence>
<reference evidence="2" key="1">
    <citation type="submission" date="2014-12" db="EMBL/GenBank/DDBJ databases">
        <title>Insight into the proteome of Arion vulgaris.</title>
        <authorList>
            <person name="Aradska J."/>
            <person name="Bulat T."/>
            <person name="Smidak R."/>
            <person name="Sarate P."/>
            <person name="Gangsoo J."/>
            <person name="Sialana F."/>
            <person name="Bilban M."/>
            <person name="Lubec G."/>
        </authorList>
    </citation>
    <scope>NUCLEOTIDE SEQUENCE</scope>
    <source>
        <tissue evidence="2">Skin</tissue>
    </source>
</reference>